<dbReference type="Gene3D" id="3.90.550.10">
    <property type="entry name" value="Spore Coat Polysaccharide Biosynthesis Protein SpsA, Chain A"/>
    <property type="match status" value="1"/>
</dbReference>
<dbReference type="GO" id="GO:0019350">
    <property type="term" value="P:teichoic acid biosynthetic process"/>
    <property type="evidence" value="ECO:0007669"/>
    <property type="project" value="UniProtKB-KW"/>
</dbReference>
<dbReference type="Proteomes" id="UP000272400">
    <property type="component" value="Unassembled WGS sequence"/>
</dbReference>
<dbReference type="GO" id="GO:0005886">
    <property type="term" value="C:plasma membrane"/>
    <property type="evidence" value="ECO:0007669"/>
    <property type="project" value="UniProtKB-SubCell"/>
</dbReference>
<keyword evidence="5" id="KW-0777">Teichoic acid biosynthesis</keyword>
<dbReference type="InterPro" id="IPR043148">
    <property type="entry name" value="TagF_C"/>
</dbReference>
<dbReference type="Gene3D" id="3.40.50.12580">
    <property type="match status" value="1"/>
</dbReference>
<feature type="domain" description="Glycosyltransferase 2-like" evidence="7">
    <location>
        <begin position="3"/>
        <end position="156"/>
    </location>
</feature>
<dbReference type="PANTHER" id="PTHR37316">
    <property type="entry name" value="TEICHOIC ACID GLYCEROL-PHOSPHATE PRIMASE"/>
    <property type="match status" value="1"/>
</dbReference>
<evidence type="ECO:0000256" key="2">
    <source>
        <dbReference type="ARBA" id="ARBA00010488"/>
    </source>
</evidence>
<evidence type="ECO:0000256" key="4">
    <source>
        <dbReference type="ARBA" id="ARBA00022679"/>
    </source>
</evidence>
<dbReference type="InterPro" id="IPR029044">
    <property type="entry name" value="Nucleotide-diphossugar_trans"/>
</dbReference>
<proteinExistence type="inferred from homology"/>
<evidence type="ECO:0000256" key="3">
    <source>
        <dbReference type="ARBA" id="ARBA00022475"/>
    </source>
</evidence>
<evidence type="ECO:0000313" key="9">
    <source>
        <dbReference type="Proteomes" id="UP000272400"/>
    </source>
</evidence>
<dbReference type="PANTHER" id="PTHR37316:SF3">
    <property type="entry name" value="TEICHOIC ACID GLYCEROL-PHOSPHATE TRANSFERASE"/>
    <property type="match status" value="1"/>
</dbReference>
<dbReference type="GO" id="GO:0047355">
    <property type="term" value="F:CDP-glycerol glycerophosphotransferase activity"/>
    <property type="evidence" value="ECO:0007669"/>
    <property type="project" value="InterPro"/>
</dbReference>
<evidence type="ECO:0000259" key="7">
    <source>
        <dbReference type="Pfam" id="PF00535"/>
    </source>
</evidence>
<dbReference type="AlphaFoldDB" id="A0A3N1D931"/>
<keyword evidence="3" id="KW-1003">Cell membrane</keyword>
<dbReference type="InterPro" id="IPR007554">
    <property type="entry name" value="Glycerophosphate_synth"/>
</dbReference>
<keyword evidence="4 8" id="KW-0808">Transferase</keyword>
<dbReference type="OrthoDB" id="3183633at2"/>
<dbReference type="InterPro" id="IPR001173">
    <property type="entry name" value="Glyco_trans_2-like"/>
</dbReference>
<reference evidence="8 9" key="1">
    <citation type="submission" date="2018-11" db="EMBL/GenBank/DDBJ databases">
        <title>Sequencing the genomes of 1000 actinobacteria strains.</title>
        <authorList>
            <person name="Klenk H.-P."/>
        </authorList>
    </citation>
    <scope>NUCLEOTIDE SEQUENCE [LARGE SCALE GENOMIC DNA]</scope>
    <source>
        <strain evidence="8 9">DSM 44254</strain>
    </source>
</reference>
<dbReference type="Pfam" id="PF04464">
    <property type="entry name" value="Glyphos_transf"/>
    <property type="match status" value="1"/>
</dbReference>
<dbReference type="SUPFAM" id="SSF53448">
    <property type="entry name" value="Nucleotide-diphospho-sugar transferases"/>
    <property type="match status" value="1"/>
</dbReference>
<evidence type="ECO:0000256" key="1">
    <source>
        <dbReference type="ARBA" id="ARBA00004202"/>
    </source>
</evidence>
<dbReference type="Pfam" id="PF00535">
    <property type="entry name" value="Glycos_transf_2"/>
    <property type="match status" value="1"/>
</dbReference>
<protein>
    <submittedName>
        <fullName evidence="8">CDP-glycerol glycerophosphotransferase</fullName>
    </submittedName>
</protein>
<evidence type="ECO:0000256" key="6">
    <source>
        <dbReference type="ARBA" id="ARBA00023136"/>
    </source>
</evidence>
<dbReference type="EMBL" id="RJKE01000001">
    <property type="protein sequence ID" value="ROO90047.1"/>
    <property type="molecule type" value="Genomic_DNA"/>
</dbReference>
<evidence type="ECO:0000256" key="5">
    <source>
        <dbReference type="ARBA" id="ARBA00022944"/>
    </source>
</evidence>
<name>A0A3N1D931_9ACTN</name>
<dbReference type="SUPFAM" id="SSF53756">
    <property type="entry name" value="UDP-Glycosyltransferase/glycogen phosphorylase"/>
    <property type="match status" value="1"/>
</dbReference>
<dbReference type="InterPro" id="IPR043149">
    <property type="entry name" value="TagF_N"/>
</dbReference>
<comment type="similarity">
    <text evidence="2">Belongs to the CDP-glycerol glycerophosphotransferase family.</text>
</comment>
<dbReference type="InterPro" id="IPR051612">
    <property type="entry name" value="Teichoic_Acid_Biosynth"/>
</dbReference>
<comment type="subcellular location">
    <subcellularLocation>
        <location evidence="1">Cell membrane</location>
        <topology evidence="1">Peripheral membrane protein</topology>
    </subcellularLocation>
</comment>
<accession>A0A3N1D931</accession>
<dbReference type="Gene3D" id="3.40.50.11820">
    <property type="match status" value="1"/>
</dbReference>
<sequence>MISVIVLVSGDEPFPGASLESLAGQTHADFEAIVVHDGALPAGELPDERFRALPGTGLSRGAARELGVAAAEGEHLFFVDEGDRIPADALELLHTALTGSRADFAAGNVGLITENGGVWRSWMHRGPFGSRKHATSLRKSPGLLNDRLVTAKLFRRTFWDAAGLRFPDADRLPDLPVAVIAYHLAGAVEVLPEYTVERAAPLQPPPSTDPNDAAEAFAAVAAIRGSLDGRWKARERRAVELALLDRELRVFLDTLPDAEPAARARTVELAAEFAETVEPRVFAELGALSRLKWHLASRRLVTELVKVVRYERGGTNPSIVRDGLRRYVVYPYWKDDALAIPAAVYRAGAEVKLRGRVEEIAWRDGKLAVSAQADIASVGMSRRWTSVKGVTLRQGKRTIRVRARQSLRRKAWRGLEFTVDPARLRRRGVWKDGVWQVKAWVFADGLHREGPLNAGPTGSGLFPPYGYVADDVRIVPEMVDKKLRLRVETVKVKVTGLRWDGDVLEVTGRAPAAVPVKQGKGKGKKGRPARLTLVRGDQTAAFPVEFTESPGQAGRAFTARIALADLPEVRQDEAKLDDTVAWQVQLDGVRAVLAEETEPERRLTGEREVIAGRNASGYVQLSLRTARYLVERAELAADGVLTLHGAHPVHRDGTVVLRARGRKQDLAFPMTRGETVIPLTRITSFAGTLPLRAGRWDVLFRAGEARPLAVRLDDDAVLPEAVEVAFRQYAVESQGGKVVLDVGNDLKPDEAGASTRMRQEARLKVKEEGLRDAVLFTCFNGRQYSDSTKAIHQELVRRGSTLKQLWVVGDGQVELPPTAKAVRLNGRDWHEAIHSSRYVVTNHRIGDWFRRHPDQTVLQTWHGTPLKKIGRDVKEVHFAYAPGMQKAHAATVGEVKLPEWTHLVSPNPFSTKILSRAFKYEGEIIEAGYPRNDVLYSPDADAIAASVREKLEIPDGKKVVLYAPTWRDDQFYGQGRYKADWNIDLDLFGEELGDDHVLVARLHPNVVDGAPDAPFIRDASLYPDIAELYLAADVMVSDYSSVMFDFANLRRPMLFFTYDLAHYRDKLRGFYFDFESEAPGPLLETTEALVGALKNLDVVAEKYRTPYDAFHTRFCALEDGHAAARVVDRVFGKR</sequence>
<dbReference type="RefSeq" id="WP_123669055.1">
    <property type="nucleotide sequence ID" value="NZ_RJKE01000001.1"/>
</dbReference>
<organism evidence="8 9">
    <name type="scientific">Actinocorallia herbida</name>
    <dbReference type="NCBI Taxonomy" id="58109"/>
    <lineage>
        <taxon>Bacteria</taxon>
        <taxon>Bacillati</taxon>
        <taxon>Actinomycetota</taxon>
        <taxon>Actinomycetes</taxon>
        <taxon>Streptosporangiales</taxon>
        <taxon>Thermomonosporaceae</taxon>
        <taxon>Actinocorallia</taxon>
    </lineage>
</organism>
<comment type="caution">
    <text evidence="8">The sequence shown here is derived from an EMBL/GenBank/DDBJ whole genome shotgun (WGS) entry which is preliminary data.</text>
</comment>
<evidence type="ECO:0000313" key="8">
    <source>
        <dbReference type="EMBL" id="ROO90047.1"/>
    </source>
</evidence>
<keyword evidence="6" id="KW-0472">Membrane</keyword>
<keyword evidence="9" id="KW-1185">Reference proteome</keyword>
<gene>
    <name evidence="8" type="ORF">EDD29_7760</name>
</gene>
<dbReference type="CDD" id="cd00761">
    <property type="entry name" value="Glyco_tranf_GTA_type"/>
    <property type="match status" value="1"/>
</dbReference>